<accession>A0A419W407</accession>
<proteinExistence type="predicted"/>
<dbReference type="EMBL" id="RAPN01000001">
    <property type="protein sequence ID" value="RKD90178.1"/>
    <property type="molecule type" value="Genomic_DNA"/>
</dbReference>
<protein>
    <recommendedName>
        <fullName evidence="3">Carboxypeptidase family protein</fullName>
    </recommendedName>
</protein>
<comment type="caution">
    <text evidence="1">The sequence shown here is derived from an EMBL/GenBank/DDBJ whole genome shotgun (WGS) entry which is preliminary data.</text>
</comment>
<evidence type="ECO:0008006" key="3">
    <source>
        <dbReference type="Google" id="ProtNLM"/>
    </source>
</evidence>
<sequence length="134" mass="15708">MKEIKMLLPFVVLLIITGSCLNRQFVDGWTEVGTSSDTTLLDSTLVFGHIYHVDWPGEEYYRENEFTVWGEHTDLQTTNDTTGYYSLKMAPGTYTIKCQYQYEEWERLIEEAKDIKFAKNTQTEINFYIGYTVE</sequence>
<evidence type="ECO:0000313" key="1">
    <source>
        <dbReference type="EMBL" id="RKD90178.1"/>
    </source>
</evidence>
<dbReference type="Gene3D" id="2.60.40.1120">
    <property type="entry name" value="Carboxypeptidase-like, regulatory domain"/>
    <property type="match status" value="1"/>
</dbReference>
<dbReference type="Proteomes" id="UP000283387">
    <property type="component" value="Unassembled WGS sequence"/>
</dbReference>
<dbReference type="OrthoDB" id="983143at2"/>
<dbReference type="RefSeq" id="WP_120271603.1">
    <property type="nucleotide sequence ID" value="NZ_RAPN01000001.1"/>
</dbReference>
<keyword evidence="2" id="KW-1185">Reference proteome</keyword>
<gene>
    <name evidence="1" type="ORF">BC643_0514</name>
</gene>
<dbReference type="PROSITE" id="PS51257">
    <property type="entry name" value="PROKAR_LIPOPROTEIN"/>
    <property type="match status" value="1"/>
</dbReference>
<name>A0A419W407_9BACT</name>
<evidence type="ECO:0000313" key="2">
    <source>
        <dbReference type="Proteomes" id="UP000283387"/>
    </source>
</evidence>
<organism evidence="1 2">
    <name type="scientific">Mangrovibacterium diazotrophicum</name>
    <dbReference type="NCBI Taxonomy" id="1261403"/>
    <lineage>
        <taxon>Bacteria</taxon>
        <taxon>Pseudomonadati</taxon>
        <taxon>Bacteroidota</taxon>
        <taxon>Bacteroidia</taxon>
        <taxon>Marinilabiliales</taxon>
        <taxon>Prolixibacteraceae</taxon>
        <taxon>Mangrovibacterium</taxon>
    </lineage>
</organism>
<reference evidence="1 2" key="1">
    <citation type="submission" date="2018-09" db="EMBL/GenBank/DDBJ databases">
        <title>Genomic Encyclopedia of Archaeal and Bacterial Type Strains, Phase II (KMG-II): from individual species to whole genera.</title>
        <authorList>
            <person name="Goeker M."/>
        </authorList>
    </citation>
    <scope>NUCLEOTIDE SEQUENCE [LARGE SCALE GENOMIC DNA]</scope>
    <source>
        <strain evidence="1 2">DSM 27148</strain>
    </source>
</reference>
<dbReference type="AlphaFoldDB" id="A0A419W407"/>